<protein>
    <submittedName>
        <fullName evidence="7">2-desacetyl-2-hydroxyethyl bacteriochlorophyllide A dehydrogenase</fullName>
    </submittedName>
</protein>
<proteinExistence type="inferred from homology"/>
<comment type="similarity">
    <text evidence="2">Belongs to the zinc-containing alcohol dehydrogenase family.</text>
</comment>
<keyword evidence="3" id="KW-0479">Metal-binding</keyword>
<dbReference type="CDD" id="cd08255">
    <property type="entry name" value="2-desacetyl-2-hydroxyethyl_bacteriochlorophyllide_like"/>
    <property type="match status" value="1"/>
</dbReference>
<keyword evidence="4" id="KW-0862">Zinc</keyword>
<evidence type="ECO:0000313" key="7">
    <source>
        <dbReference type="EMBL" id="MDQ0516935.1"/>
    </source>
</evidence>
<dbReference type="InterPro" id="IPR036291">
    <property type="entry name" value="NAD(P)-bd_dom_sf"/>
</dbReference>
<accession>A0ABU0M7I2</accession>
<dbReference type="Proteomes" id="UP001223743">
    <property type="component" value="Unassembled WGS sequence"/>
</dbReference>
<dbReference type="Gene3D" id="3.90.180.10">
    <property type="entry name" value="Medium-chain alcohol dehydrogenases, catalytic domain"/>
    <property type="match status" value="2"/>
</dbReference>
<dbReference type="Gene3D" id="3.40.50.720">
    <property type="entry name" value="NAD(P)-binding Rossmann-like Domain"/>
    <property type="match status" value="1"/>
</dbReference>
<dbReference type="PANTHER" id="PTHR43350">
    <property type="entry name" value="NAD-DEPENDENT ALCOHOL DEHYDROGENASE"/>
    <property type="match status" value="1"/>
</dbReference>
<dbReference type="Pfam" id="PF00107">
    <property type="entry name" value="ADH_zinc_N"/>
    <property type="match status" value="1"/>
</dbReference>
<dbReference type="InterPro" id="IPR011032">
    <property type="entry name" value="GroES-like_sf"/>
</dbReference>
<comment type="caution">
    <text evidence="7">The sequence shown here is derived from an EMBL/GenBank/DDBJ whole genome shotgun (WGS) entry which is preliminary data.</text>
</comment>
<evidence type="ECO:0000256" key="3">
    <source>
        <dbReference type="ARBA" id="ARBA00022723"/>
    </source>
</evidence>
<dbReference type="SUPFAM" id="SSF51735">
    <property type="entry name" value="NAD(P)-binding Rossmann-fold domains"/>
    <property type="match status" value="1"/>
</dbReference>
<dbReference type="RefSeq" id="WP_266278970.1">
    <property type="nucleotide sequence ID" value="NZ_JAPKNF010000001.1"/>
</dbReference>
<sequence length="350" mass="37624">MSANPRSTRSLYFTGPRDLEIREEPLREPGPDEIVLAAIVSGISAGTELNVFRGLAPQWRQHMDPETRLFLDGGSDWTWPARYGYAMVGRVERIGAAVTDRREGEIVFAYAPHGAHAVMPARAVVPLGDLADPETGIFFANLNTAYNGVLDAHIPLGADVVVSGLGVIGQMVVRFLKRNGARTIIGVDGIDLRRDLAKAGGADHVLVPGADKVAETVRTLTGGRGADVVVEVSGAAPALNEAIRTAGYNGTVVAMSWYGGTFESLSLSGEFHHNRPRIISSQVGNVNPFLGPLWSTGRRGAIVREFMDAYAGDLKGFVTHRVPLADAARGYRLLDQGSPEVMQVLIDYRL</sequence>
<keyword evidence="5" id="KW-0560">Oxidoreductase</keyword>
<keyword evidence="8" id="KW-1185">Reference proteome</keyword>
<feature type="domain" description="Enoyl reductase (ER)" evidence="6">
    <location>
        <begin position="15"/>
        <end position="345"/>
    </location>
</feature>
<dbReference type="SMART" id="SM00829">
    <property type="entry name" value="PKS_ER"/>
    <property type="match status" value="1"/>
</dbReference>
<organism evidence="7 8">
    <name type="scientific">Kaistia geumhonensis</name>
    <dbReference type="NCBI Taxonomy" id="410839"/>
    <lineage>
        <taxon>Bacteria</taxon>
        <taxon>Pseudomonadati</taxon>
        <taxon>Pseudomonadota</taxon>
        <taxon>Alphaproteobacteria</taxon>
        <taxon>Hyphomicrobiales</taxon>
        <taxon>Kaistiaceae</taxon>
        <taxon>Kaistia</taxon>
    </lineage>
</organism>
<gene>
    <name evidence="7" type="ORF">QO015_002548</name>
</gene>
<comment type="cofactor">
    <cofactor evidence="1">
        <name>Zn(2+)</name>
        <dbReference type="ChEBI" id="CHEBI:29105"/>
    </cofactor>
</comment>
<evidence type="ECO:0000313" key="8">
    <source>
        <dbReference type="Proteomes" id="UP001223743"/>
    </source>
</evidence>
<dbReference type="EMBL" id="JAUSWJ010000001">
    <property type="protein sequence ID" value="MDQ0516935.1"/>
    <property type="molecule type" value="Genomic_DNA"/>
</dbReference>
<evidence type="ECO:0000256" key="2">
    <source>
        <dbReference type="ARBA" id="ARBA00008072"/>
    </source>
</evidence>
<name>A0ABU0M7I2_9HYPH</name>
<dbReference type="SUPFAM" id="SSF50129">
    <property type="entry name" value="GroES-like"/>
    <property type="match status" value="1"/>
</dbReference>
<reference evidence="7 8" key="1">
    <citation type="submission" date="2023-07" db="EMBL/GenBank/DDBJ databases">
        <title>Genomic Encyclopedia of Type Strains, Phase IV (KMG-IV): sequencing the most valuable type-strain genomes for metagenomic binning, comparative biology and taxonomic classification.</title>
        <authorList>
            <person name="Goeker M."/>
        </authorList>
    </citation>
    <scope>NUCLEOTIDE SEQUENCE [LARGE SCALE GENOMIC DNA]</scope>
    <source>
        <strain evidence="7 8">B1-1</strain>
    </source>
</reference>
<evidence type="ECO:0000259" key="6">
    <source>
        <dbReference type="SMART" id="SM00829"/>
    </source>
</evidence>
<dbReference type="PANTHER" id="PTHR43350:SF19">
    <property type="entry name" value="D-GULOSIDE 3-DEHYDROGENASE"/>
    <property type="match status" value="1"/>
</dbReference>
<evidence type="ECO:0000256" key="4">
    <source>
        <dbReference type="ARBA" id="ARBA00022833"/>
    </source>
</evidence>
<dbReference type="InterPro" id="IPR020843">
    <property type="entry name" value="ER"/>
</dbReference>
<evidence type="ECO:0000256" key="5">
    <source>
        <dbReference type="ARBA" id="ARBA00023002"/>
    </source>
</evidence>
<dbReference type="InterPro" id="IPR013149">
    <property type="entry name" value="ADH-like_C"/>
</dbReference>
<evidence type="ECO:0000256" key="1">
    <source>
        <dbReference type="ARBA" id="ARBA00001947"/>
    </source>
</evidence>